<dbReference type="Gene3D" id="1.10.10.10">
    <property type="entry name" value="Winged helix-like DNA-binding domain superfamily/Winged helix DNA-binding domain"/>
    <property type="match status" value="1"/>
</dbReference>
<dbReference type="InterPro" id="IPR036388">
    <property type="entry name" value="WH-like_DNA-bd_sf"/>
</dbReference>
<keyword evidence="2" id="KW-1185">Reference proteome</keyword>
<dbReference type="SUPFAM" id="SSF46785">
    <property type="entry name" value="Winged helix' DNA-binding domain"/>
    <property type="match status" value="1"/>
</dbReference>
<gene>
    <name evidence="1" type="ORF">OD355_01965</name>
</gene>
<dbReference type="InterPro" id="IPR036390">
    <property type="entry name" value="WH_DNA-bd_sf"/>
</dbReference>
<dbReference type="EMBL" id="JAOTPL010000002">
    <property type="protein sequence ID" value="MCU7693278.1"/>
    <property type="molecule type" value="Genomic_DNA"/>
</dbReference>
<dbReference type="AlphaFoldDB" id="A0AAE3IL76"/>
<dbReference type="PANTHER" id="PTHR33221:SF15">
    <property type="entry name" value="HTH-TYPE TRANSCRIPTIONAL REGULATOR YWGB-RELATED"/>
    <property type="match status" value="1"/>
</dbReference>
<dbReference type="PROSITE" id="PS51197">
    <property type="entry name" value="HTH_RRF2_2"/>
    <property type="match status" value="1"/>
</dbReference>
<sequence>MFSNAAEYAIKACIWIALNSSEDRYVTINEIIEHTHLPRAFTAKTLQTLAKNKIVNSIKGPNGGFCIMHNKPEDISLLAIVQAIDGNGLIHNCVLGLDVCSDIKPCPAHPKFKPIRNEITNFLMNTSLKDLTRGIHEKEVFLKL</sequence>
<accession>A0AAE3IL76</accession>
<evidence type="ECO:0000313" key="2">
    <source>
        <dbReference type="Proteomes" id="UP001209317"/>
    </source>
</evidence>
<reference evidence="1" key="1">
    <citation type="submission" date="2022-10" db="EMBL/GenBank/DDBJ databases">
        <authorList>
            <person name="Kim H.S."/>
            <person name="Kim J.-S."/>
            <person name="Suh M.K."/>
            <person name="Eom M.K."/>
            <person name="Lee J.-S."/>
        </authorList>
    </citation>
    <scope>NUCLEOTIDE SEQUENCE</scope>
    <source>
        <strain evidence="1">LIP-5</strain>
    </source>
</reference>
<dbReference type="InterPro" id="IPR000944">
    <property type="entry name" value="Tscrpt_reg_Rrf2"/>
</dbReference>
<dbReference type="GO" id="GO:0005829">
    <property type="term" value="C:cytosol"/>
    <property type="evidence" value="ECO:0007669"/>
    <property type="project" value="TreeGrafter"/>
</dbReference>
<dbReference type="Proteomes" id="UP001209317">
    <property type="component" value="Unassembled WGS sequence"/>
</dbReference>
<proteinExistence type="predicted"/>
<name>A0AAE3IL76_9BACT</name>
<dbReference type="PANTHER" id="PTHR33221">
    <property type="entry name" value="WINGED HELIX-TURN-HELIX TRANSCRIPTIONAL REGULATOR, RRF2 FAMILY"/>
    <property type="match status" value="1"/>
</dbReference>
<dbReference type="GO" id="GO:0003700">
    <property type="term" value="F:DNA-binding transcription factor activity"/>
    <property type="evidence" value="ECO:0007669"/>
    <property type="project" value="TreeGrafter"/>
</dbReference>
<dbReference type="NCBIfam" id="TIGR00738">
    <property type="entry name" value="rrf2_super"/>
    <property type="match status" value="1"/>
</dbReference>
<dbReference type="Pfam" id="PF02082">
    <property type="entry name" value="Rrf2"/>
    <property type="match status" value="1"/>
</dbReference>
<organism evidence="1 2">
    <name type="scientific">Haoranjiania flava</name>
    <dbReference type="NCBI Taxonomy" id="1856322"/>
    <lineage>
        <taxon>Bacteria</taxon>
        <taxon>Pseudomonadati</taxon>
        <taxon>Bacteroidota</taxon>
        <taxon>Chitinophagia</taxon>
        <taxon>Chitinophagales</taxon>
        <taxon>Chitinophagaceae</taxon>
        <taxon>Haoranjiania</taxon>
    </lineage>
</organism>
<evidence type="ECO:0000313" key="1">
    <source>
        <dbReference type="EMBL" id="MCU7693278.1"/>
    </source>
</evidence>
<dbReference type="RefSeq" id="WP_263036766.1">
    <property type="nucleotide sequence ID" value="NZ_JAOTPL010000002.1"/>
</dbReference>
<protein>
    <submittedName>
        <fullName evidence="1">Rrf2 family transcriptional regulator</fullName>
    </submittedName>
</protein>
<comment type="caution">
    <text evidence="1">The sequence shown here is derived from an EMBL/GenBank/DDBJ whole genome shotgun (WGS) entry which is preliminary data.</text>
</comment>